<dbReference type="Pfam" id="PF18962">
    <property type="entry name" value="Por_Secre_tail"/>
    <property type="match status" value="1"/>
</dbReference>
<dbReference type="OrthoDB" id="961206at2"/>
<dbReference type="EMBL" id="FNFO01000001">
    <property type="protein sequence ID" value="SDJ85975.1"/>
    <property type="molecule type" value="Genomic_DNA"/>
</dbReference>
<evidence type="ECO:0000259" key="1">
    <source>
        <dbReference type="Pfam" id="PF18962"/>
    </source>
</evidence>
<dbReference type="InterPro" id="IPR026444">
    <property type="entry name" value="Secre_tail"/>
</dbReference>
<keyword evidence="3" id="KW-1185">Reference proteome</keyword>
<reference evidence="2 3" key="1">
    <citation type="submission" date="2016-10" db="EMBL/GenBank/DDBJ databases">
        <authorList>
            <person name="de Groot N.N."/>
        </authorList>
    </citation>
    <scope>NUCLEOTIDE SEQUENCE [LARGE SCALE GENOMIC DNA]</scope>
    <source>
        <strain evidence="2 3">DSM 25186</strain>
    </source>
</reference>
<dbReference type="PROSITE" id="PS51257">
    <property type="entry name" value="PROKAR_LIPOPROTEIN"/>
    <property type="match status" value="1"/>
</dbReference>
<dbReference type="AlphaFoldDB" id="A0A1G8X801"/>
<dbReference type="NCBIfam" id="TIGR04183">
    <property type="entry name" value="Por_Secre_tail"/>
    <property type="match status" value="1"/>
</dbReference>
<dbReference type="Proteomes" id="UP000198510">
    <property type="component" value="Unassembled WGS sequence"/>
</dbReference>
<evidence type="ECO:0000313" key="2">
    <source>
        <dbReference type="EMBL" id="SDJ85975.1"/>
    </source>
</evidence>
<organism evidence="2 3">
    <name type="scientific">Catalinimonas alkaloidigena</name>
    <dbReference type="NCBI Taxonomy" id="1075417"/>
    <lineage>
        <taxon>Bacteria</taxon>
        <taxon>Pseudomonadati</taxon>
        <taxon>Bacteroidota</taxon>
        <taxon>Cytophagia</taxon>
        <taxon>Cytophagales</taxon>
        <taxon>Catalimonadaceae</taxon>
        <taxon>Catalinimonas</taxon>
    </lineage>
</organism>
<protein>
    <submittedName>
        <fullName evidence="2">Por secretion system C-terminal sorting domain-containing protein</fullName>
    </submittedName>
</protein>
<proteinExistence type="predicted"/>
<dbReference type="RefSeq" id="WP_089678150.1">
    <property type="nucleotide sequence ID" value="NZ_FNFO01000001.1"/>
</dbReference>
<gene>
    <name evidence="2" type="ORF">SAMN05421823_101276</name>
</gene>
<evidence type="ECO:0000313" key="3">
    <source>
        <dbReference type="Proteomes" id="UP000198510"/>
    </source>
</evidence>
<dbReference type="STRING" id="1075417.SAMN05421823_101276"/>
<accession>A0A1G8X801</accession>
<name>A0A1G8X801_9BACT</name>
<sequence length="132" mass="14303">MQRIRIAVFVLSGWGFLGLQGCAPEVPATPLLGKALPYSHVQTAGPTQTTAADFNVVAYPNPFRYSITINTNTAGPGQLQVSDAQGAFSQRVELQGGQEEVRFDFTDFPSGTYWCEVKSGNQVTRMALLCTQ</sequence>
<feature type="domain" description="Secretion system C-terminal sorting" evidence="1">
    <location>
        <begin position="59"/>
        <end position="124"/>
    </location>
</feature>